<keyword evidence="2" id="KW-0813">Transport</keyword>
<evidence type="ECO:0000256" key="5">
    <source>
        <dbReference type="ARBA" id="ARBA00023136"/>
    </source>
</evidence>
<keyword evidence="5 6" id="KW-0472">Membrane</keyword>
<keyword evidence="4 6" id="KW-1133">Transmembrane helix</keyword>
<keyword evidence="3 6" id="KW-0812">Transmembrane</keyword>
<evidence type="ECO:0000313" key="7">
    <source>
        <dbReference type="EMBL" id="KGF46734.1"/>
    </source>
</evidence>
<feature type="transmembrane region" description="Helical" evidence="6">
    <location>
        <begin position="42"/>
        <end position="64"/>
    </location>
</feature>
<feature type="transmembrane region" description="Helical" evidence="6">
    <location>
        <begin position="144"/>
        <end position="162"/>
    </location>
</feature>
<dbReference type="EMBL" id="JRNR01000129">
    <property type="protein sequence ID" value="KGF46734.1"/>
    <property type="molecule type" value="Genomic_DNA"/>
</dbReference>
<evidence type="ECO:0000256" key="3">
    <source>
        <dbReference type="ARBA" id="ARBA00022692"/>
    </source>
</evidence>
<dbReference type="Pfam" id="PF07690">
    <property type="entry name" value="MFS_1"/>
    <property type="match status" value="1"/>
</dbReference>
<feature type="transmembrane region" description="Helical" evidence="6">
    <location>
        <begin position="230"/>
        <end position="251"/>
    </location>
</feature>
<feature type="transmembrane region" description="Helical" evidence="6">
    <location>
        <begin position="396"/>
        <end position="414"/>
    </location>
</feature>
<comment type="caution">
    <text evidence="7">The sequence shown here is derived from an EMBL/GenBank/DDBJ whole genome shotgun (WGS) entry which is preliminary data.</text>
</comment>
<dbReference type="PANTHER" id="PTHR12778:SF10">
    <property type="entry name" value="MAJOR FACILITATOR SUPERFAMILY DOMAIN-CONTAINING PROTEIN 3"/>
    <property type="match status" value="1"/>
</dbReference>
<feature type="transmembrane region" description="Helical" evidence="6">
    <location>
        <begin position="174"/>
        <end position="195"/>
    </location>
</feature>
<dbReference type="InterPro" id="IPR004752">
    <property type="entry name" value="AmpG_permease/AT-1"/>
</dbReference>
<feature type="transmembrane region" description="Helical" evidence="6">
    <location>
        <begin position="302"/>
        <end position="322"/>
    </location>
</feature>
<gene>
    <name evidence="7" type="ORF">HMPREF0654_10840</name>
</gene>
<dbReference type="InterPro" id="IPR011701">
    <property type="entry name" value="MFS"/>
</dbReference>
<dbReference type="PANTHER" id="PTHR12778">
    <property type="entry name" value="SOLUTE CARRIER FAMILY 33 ACETYL-COA TRANSPORTER -RELATED"/>
    <property type="match status" value="1"/>
</dbReference>
<organism evidence="7 8">
    <name type="scientific">Prevotella disiens DNF00882</name>
    <dbReference type="NCBI Taxonomy" id="1401075"/>
    <lineage>
        <taxon>Bacteria</taxon>
        <taxon>Pseudomonadati</taxon>
        <taxon>Bacteroidota</taxon>
        <taxon>Bacteroidia</taxon>
        <taxon>Bacteroidales</taxon>
        <taxon>Prevotellaceae</taxon>
        <taxon>Prevotella</taxon>
    </lineage>
</organism>
<feature type="transmembrane region" description="Helical" evidence="6">
    <location>
        <begin position="76"/>
        <end position="97"/>
    </location>
</feature>
<evidence type="ECO:0000313" key="8">
    <source>
        <dbReference type="Proteomes" id="UP000029538"/>
    </source>
</evidence>
<dbReference type="AlphaFoldDB" id="A0A096CN57"/>
<dbReference type="SUPFAM" id="SSF103473">
    <property type="entry name" value="MFS general substrate transporter"/>
    <property type="match status" value="1"/>
</dbReference>
<dbReference type="RefSeq" id="WP_036884698.1">
    <property type="nucleotide sequence ID" value="NZ_JRNR01000129.1"/>
</dbReference>
<dbReference type="GO" id="GO:0016020">
    <property type="term" value="C:membrane"/>
    <property type="evidence" value="ECO:0007669"/>
    <property type="project" value="UniProtKB-SubCell"/>
</dbReference>
<dbReference type="Gene3D" id="1.20.1250.20">
    <property type="entry name" value="MFS general substrate transporter like domains"/>
    <property type="match status" value="2"/>
</dbReference>
<dbReference type="GO" id="GO:0022857">
    <property type="term" value="F:transmembrane transporter activity"/>
    <property type="evidence" value="ECO:0007669"/>
    <property type="project" value="InterPro"/>
</dbReference>
<name>A0A096CN57_9BACT</name>
<feature type="transmembrane region" description="Helical" evidence="6">
    <location>
        <begin position="271"/>
        <end position="290"/>
    </location>
</feature>
<feature type="transmembrane region" description="Helical" evidence="6">
    <location>
        <begin position="328"/>
        <end position="356"/>
    </location>
</feature>
<accession>A0A096CN57</accession>
<proteinExistence type="predicted"/>
<evidence type="ECO:0000256" key="4">
    <source>
        <dbReference type="ARBA" id="ARBA00022989"/>
    </source>
</evidence>
<evidence type="ECO:0000256" key="6">
    <source>
        <dbReference type="SAM" id="Phobius"/>
    </source>
</evidence>
<evidence type="ECO:0000256" key="1">
    <source>
        <dbReference type="ARBA" id="ARBA00004141"/>
    </source>
</evidence>
<dbReference type="InterPro" id="IPR036259">
    <property type="entry name" value="MFS_trans_sf"/>
</dbReference>
<dbReference type="Proteomes" id="UP000029538">
    <property type="component" value="Unassembled WGS sequence"/>
</dbReference>
<comment type="subcellular location">
    <subcellularLocation>
        <location evidence="1">Membrane</location>
        <topology evidence="1">Multi-pass membrane protein</topology>
    </subcellularLocation>
</comment>
<evidence type="ECO:0000256" key="2">
    <source>
        <dbReference type="ARBA" id="ARBA00022448"/>
    </source>
</evidence>
<feature type="transmembrane region" description="Helical" evidence="6">
    <location>
        <begin position="103"/>
        <end position="123"/>
    </location>
</feature>
<reference evidence="7 8" key="1">
    <citation type="submission" date="2014-07" db="EMBL/GenBank/DDBJ databases">
        <authorList>
            <person name="McCorrison J."/>
            <person name="Sanka R."/>
            <person name="Torralba M."/>
            <person name="Gillis M."/>
            <person name="Haft D.H."/>
            <person name="Methe B."/>
            <person name="Sutton G."/>
            <person name="Nelson K.E."/>
        </authorList>
    </citation>
    <scope>NUCLEOTIDE SEQUENCE [LARGE SCALE GENOMIC DNA]</scope>
    <source>
        <strain evidence="7 8">DNF00882</strain>
    </source>
</reference>
<feature type="transmembrane region" description="Helical" evidence="6">
    <location>
        <begin position="12"/>
        <end position="36"/>
    </location>
</feature>
<sequence>MDTNETLNNKKWLWLPTIYFTRGLPYVIVFLVSLVFFNRMGLSNGTITLLTSWFFIPFILRPLLGRVVTGYATKRFWILAMEFLMAASMFGISKLITASYWEIGSMLLFIIIACAAVIHDVAVARFYKLSISRKSPGVSSVHSVFLLMAIVVGMGIPLTLAGNLEMLNRVVAKSWVSTFYLLSVTFLLLFIYHFWVIPRPKDKPSIPVRSGLTRRWWLETKTTFMQLPNYVALLSFLLLYLIPEGMFFRIAPLFLIDPGSNGGLSLSPQELGLVQGSVGAFAAIFGCILGRQSIAKRGLMSSLWLMVCAITLPKMLYIYLSYNFVSTLSVINICVAVEQFGFGFGITAYILILLYCSQGKYAIFRYSIASAIAALSLMASGWFTGILQEYLGYQRFFVIVAIVNILPFIVTAFLSRSTQFEKENEIR</sequence>
<protein>
    <submittedName>
        <fullName evidence="7">Permease</fullName>
    </submittedName>
</protein>
<feature type="transmembrane region" description="Helical" evidence="6">
    <location>
        <begin position="363"/>
        <end position="384"/>
    </location>
</feature>